<reference evidence="1" key="1">
    <citation type="submission" date="2021-09" db="EMBL/GenBank/DDBJ databases">
        <authorList>
            <consortium name="AG Swart"/>
            <person name="Singh M."/>
            <person name="Singh A."/>
            <person name="Seah K."/>
            <person name="Emmerich C."/>
        </authorList>
    </citation>
    <scope>NUCLEOTIDE SEQUENCE</scope>
    <source>
        <strain evidence="1">ATCC30299</strain>
    </source>
</reference>
<evidence type="ECO:0000313" key="1">
    <source>
        <dbReference type="EMBL" id="CAG9327436.1"/>
    </source>
</evidence>
<protein>
    <submittedName>
        <fullName evidence="1">Uncharacterized protein</fullName>
    </submittedName>
</protein>
<proteinExistence type="predicted"/>
<comment type="caution">
    <text evidence="1">The sequence shown here is derived from an EMBL/GenBank/DDBJ whole genome shotgun (WGS) entry which is preliminary data.</text>
</comment>
<organism evidence="1 2">
    <name type="scientific">Blepharisma stoltei</name>
    <dbReference type="NCBI Taxonomy" id="1481888"/>
    <lineage>
        <taxon>Eukaryota</taxon>
        <taxon>Sar</taxon>
        <taxon>Alveolata</taxon>
        <taxon>Ciliophora</taxon>
        <taxon>Postciliodesmatophora</taxon>
        <taxon>Heterotrichea</taxon>
        <taxon>Heterotrichida</taxon>
        <taxon>Blepharismidae</taxon>
        <taxon>Blepharisma</taxon>
    </lineage>
</organism>
<keyword evidence="2" id="KW-1185">Reference proteome</keyword>
<dbReference type="Proteomes" id="UP001162131">
    <property type="component" value="Unassembled WGS sequence"/>
</dbReference>
<dbReference type="AlphaFoldDB" id="A0AAU9JP96"/>
<accession>A0AAU9JP96</accession>
<name>A0AAU9JP96_9CILI</name>
<dbReference type="EMBL" id="CAJZBQ010000043">
    <property type="protein sequence ID" value="CAG9327436.1"/>
    <property type="molecule type" value="Genomic_DNA"/>
</dbReference>
<sequence>MVQSVILGSITTYITKFLTEAFNTYHPVQQKLVQAYLQVSAMGNVTTYVHLKLNGFFQHFFLLYIQLLLI</sequence>
<gene>
    <name evidence="1" type="ORF">BSTOLATCC_MIC43471</name>
</gene>
<evidence type="ECO:0000313" key="2">
    <source>
        <dbReference type="Proteomes" id="UP001162131"/>
    </source>
</evidence>